<sequence>MAVDKRDTGSPSRHETADERADRNLVELLQELRVLQTGVQIIFAFLLSVAFTARFTQLSATQQYVYIAALLMSVISVAVLATPVAIHRGLFRSGMKEQVVILSTHCARLGMLLLSIALDCAVFLIIDVVIGRIAASVITAVVAVAFLALWFVFPWALRRR</sequence>
<gene>
    <name evidence="2" type="ordered locus">Caci_3664</name>
</gene>
<dbReference type="Pfam" id="PF19853">
    <property type="entry name" value="DUF6328"/>
    <property type="match status" value="1"/>
</dbReference>
<feature type="transmembrane region" description="Helical" evidence="1">
    <location>
        <begin position="106"/>
        <end position="126"/>
    </location>
</feature>
<organism evidence="2 3">
    <name type="scientific">Catenulispora acidiphila (strain DSM 44928 / JCM 14897 / NBRC 102108 / NRRL B-24433 / ID139908)</name>
    <dbReference type="NCBI Taxonomy" id="479433"/>
    <lineage>
        <taxon>Bacteria</taxon>
        <taxon>Bacillati</taxon>
        <taxon>Actinomycetota</taxon>
        <taxon>Actinomycetes</taxon>
        <taxon>Catenulisporales</taxon>
        <taxon>Catenulisporaceae</taxon>
        <taxon>Catenulispora</taxon>
    </lineage>
</organism>
<dbReference type="EMBL" id="CP001700">
    <property type="protein sequence ID" value="ACU72566.1"/>
    <property type="molecule type" value="Genomic_DNA"/>
</dbReference>
<evidence type="ECO:0008006" key="4">
    <source>
        <dbReference type="Google" id="ProtNLM"/>
    </source>
</evidence>
<proteinExistence type="predicted"/>
<protein>
    <recommendedName>
        <fullName evidence="4">Integral membrane protein</fullName>
    </recommendedName>
</protein>
<feature type="transmembrane region" description="Helical" evidence="1">
    <location>
        <begin position="64"/>
        <end position="86"/>
    </location>
</feature>
<evidence type="ECO:0000313" key="2">
    <source>
        <dbReference type="EMBL" id="ACU72566.1"/>
    </source>
</evidence>
<evidence type="ECO:0000256" key="1">
    <source>
        <dbReference type="SAM" id="Phobius"/>
    </source>
</evidence>
<dbReference type="Proteomes" id="UP000000851">
    <property type="component" value="Chromosome"/>
</dbReference>
<keyword evidence="1" id="KW-1133">Transmembrane helix</keyword>
<feature type="transmembrane region" description="Helical" evidence="1">
    <location>
        <begin position="32"/>
        <end position="52"/>
    </location>
</feature>
<dbReference type="AlphaFoldDB" id="C7QBU7"/>
<evidence type="ECO:0000313" key="3">
    <source>
        <dbReference type="Proteomes" id="UP000000851"/>
    </source>
</evidence>
<reference evidence="2 3" key="1">
    <citation type="journal article" date="2009" name="Stand. Genomic Sci.">
        <title>Complete genome sequence of Catenulispora acidiphila type strain (ID 139908).</title>
        <authorList>
            <person name="Copeland A."/>
            <person name="Lapidus A."/>
            <person name="Glavina Del Rio T."/>
            <person name="Nolan M."/>
            <person name="Lucas S."/>
            <person name="Chen F."/>
            <person name="Tice H."/>
            <person name="Cheng J.F."/>
            <person name="Bruce D."/>
            <person name="Goodwin L."/>
            <person name="Pitluck S."/>
            <person name="Mikhailova N."/>
            <person name="Pati A."/>
            <person name="Ivanova N."/>
            <person name="Mavromatis K."/>
            <person name="Chen A."/>
            <person name="Palaniappan K."/>
            <person name="Chain P."/>
            <person name="Land M."/>
            <person name="Hauser L."/>
            <person name="Chang Y.J."/>
            <person name="Jeffries C.D."/>
            <person name="Chertkov O."/>
            <person name="Brettin T."/>
            <person name="Detter J.C."/>
            <person name="Han C."/>
            <person name="Ali Z."/>
            <person name="Tindall B.J."/>
            <person name="Goker M."/>
            <person name="Bristow J."/>
            <person name="Eisen J.A."/>
            <person name="Markowitz V."/>
            <person name="Hugenholtz P."/>
            <person name="Kyrpides N.C."/>
            <person name="Klenk H.P."/>
        </authorList>
    </citation>
    <scope>NUCLEOTIDE SEQUENCE [LARGE SCALE GENOMIC DNA]</scope>
    <source>
        <strain evidence="3">DSM 44928 / JCM 14897 / NBRC 102108 / NRRL B-24433 / ID139908</strain>
    </source>
</reference>
<dbReference type="InterPro" id="IPR046291">
    <property type="entry name" value="DUF6328"/>
</dbReference>
<feature type="transmembrane region" description="Helical" evidence="1">
    <location>
        <begin position="132"/>
        <end position="157"/>
    </location>
</feature>
<dbReference type="STRING" id="479433.Caci_3664"/>
<dbReference type="KEGG" id="cai:Caci_3664"/>
<keyword evidence="1" id="KW-0812">Transmembrane</keyword>
<dbReference type="InParanoid" id="C7QBU7"/>
<dbReference type="OrthoDB" id="3625784at2"/>
<dbReference type="HOGENOM" id="CLU_087620_2_0_11"/>
<accession>C7QBU7</accession>
<dbReference type="RefSeq" id="WP_015792295.1">
    <property type="nucleotide sequence ID" value="NC_013131.1"/>
</dbReference>
<keyword evidence="1" id="KW-0472">Membrane</keyword>
<name>C7QBU7_CATAD</name>
<keyword evidence="3" id="KW-1185">Reference proteome</keyword>
<dbReference type="eggNOG" id="ENOG5032T9G">
    <property type="taxonomic scope" value="Bacteria"/>
</dbReference>